<comment type="similarity">
    <text evidence="2 10">Belongs to the TRAFAC class TrmE-Era-EngA-EngB-Septin-like GTPase superfamily. EngB GTPase family.</text>
</comment>
<evidence type="ECO:0000256" key="5">
    <source>
        <dbReference type="ARBA" id="ARBA00022741"/>
    </source>
</evidence>
<evidence type="ECO:0000256" key="4">
    <source>
        <dbReference type="ARBA" id="ARBA00022723"/>
    </source>
</evidence>
<dbReference type="PROSITE" id="PS51706">
    <property type="entry name" value="G_ENGB"/>
    <property type="match status" value="1"/>
</dbReference>
<gene>
    <name evidence="10 12" type="primary">engB</name>
    <name evidence="12" type="ORF">BerOc1_03704</name>
</gene>
<dbReference type="GO" id="GO:0046872">
    <property type="term" value="F:metal ion binding"/>
    <property type="evidence" value="ECO:0007669"/>
    <property type="project" value="UniProtKB-KW"/>
</dbReference>
<evidence type="ECO:0000256" key="8">
    <source>
        <dbReference type="ARBA" id="ARBA00023210"/>
    </source>
</evidence>
<evidence type="ECO:0000256" key="2">
    <source>
        <dbReference type="ARBA" id="ARBA00009638"/>
    </source>
</evidence>
<keyword evidence="6" id="KW-0460">Magnesium</keyword>
<dbReference type="GO" id="GO:0000917">
    <property type="term" value="P:division septum assembly"/>
    <property type="evidence" value="ECO:0007669"/>
    <property type="project" value="UniProtKB-KW"/>
</dbReference>
<dbReference type="PANTHER" id="PTHR11649">
    <property type="entry name" value="MSS1/TRME-RELATED GTP-BINDING PROTEIN"/>
    <property type="match status" value="1"/>
</dbReference>
<organism evidence="12 13">
    <name type="scientific">Pseudodesulfovibrio hydrargyri</name>
    <dbReference type="NCBI Taxonomy" id="2125990"/>
    <lineage>
        <taxon>Bacteria</taxon>
        <taxon>Pseudomonadati</taxon>
        <taxon>Thermodesulfobacteriota</taxon>
        <taxon>Desulfovibrionia</taxon>
        <taxon>Desulfovibrionales</taxon>
        <taxon>Desulfovibrionaceae</taxon>
    </lineage>
</organism>
<comment type="function">
    <text evidence="10">Necessary for normal cell division and for the maintenance of normal septation.</text>
</comment>
<dbReference type="InterPro" id="IPR030393">
    <property type="entry name" value="G_ENGB_dom"/>
</dbReference>
<keyword evidence="4" id="KW-0479">Metal-binding</keyword>
<dbReference type="AlphaFoldDB" id="A0A1J5MZY2"/>
<reference evidence="12 13" key="1">
    <citation type="submission" date="2015-09" db="EMBL/GenBank/DDBJ databases">
        <title>Genome of Desulfovibrio dechloracetivorans BerOc1, a mercury methylating strain isolated from highly hydrocarbons and metals contaminated coastal sediments.</title>
        <authorList>
            <person name="Goni Urriza M."/>
            <person name="Gassie C."/>
            <person name="Bouchez O."/>
            <person name="Klopp C."/>
            <person name="Ranchou-Peyruse A."/>
            <person name="Remy G."/>
        </authorList>
    </citation>
    <scope>NUCLEOTIDE SEQUENCE [LARGE SCALE GENOMIC DNA]</scope>
    <source>
        <strain evidence="12 13">BerOc1</strain>
    </source>
</reference>
<accession>A0A1J5MZY2</accession>
<name>A0A1J5MZY2_9BACT</name>
<dbReference type="PANTHER" id="PTHR11649:SF13">
    <property type="entry name" value="ENGB-TYPE G DOMAIN-CONTAINING PROTEIN"/>
    <property type="match status" value="1"/>
</dbReference>
<keyword evidence="8 10" id="KW-0717">Septation</keyword>
<evidence type="ECO:0000256" key="9">
    <source>
        <dbReference type="ARBA" id="ARBA00023306"/>
    </source>
</evidence>
<dbReference type="GO" id="GO:0005525">
    <property type="term" value="F:GTP binding"/>
    <property type="evidence" value="ECO:0007669"/>
    <property type="project" value="UniProtKB-UniRule"/>
</dbReference>
<protein>
    <recommendedName>
        <fullName evidence="10">Probable GTP-binding protein EngB</fullName>
    </recommendedName>
</protein>
<dbReference type="Gene3D" id="3.40.50.300">
    <property type="entry name" value="P-loop containing nucleotide triphosphate hydrolases"/>
    <property type="match status" value="1"/>
</dbReference>
<comment type="cofactor">
    <cofactor evidence="1">
        <name>Mg(2+)</name>
        <dbReference type="ChEBI" id="CHEBI:18420"/>
    </cofactor>
</comment>
<dbReference type="CDD" id="cd01876">
    <property type="entry name" value="YihA_EngB"/>
    <property type="match status" value="1"/>
</dbReference>
<dbReference type="HAMAP" id="MF_00321">
    <property type="entry name" value="GTPase_EngB"/>
    <property type="match status" value="1"/>
</dbReference>
<evidence type="ECO:0000256" key="1">
    <source>
        <dbReference type="ARBA" id="ARBA00001946"/>
    </source>
</evidence>
<sequence length="223" mass="25286">MVYSPLSLTRPAKKRTLGAFENKLPKRYLFMNRTIELVKTIYEIKQLEAFDEPQIALAGRSNVGKSSLVNRLAGRKALAKISSKPGKTRSLNYYRVQPDGYFLVDLPGYGYAKCSKQERLKWAKLIEAYMKDNQGLKAVAVLLDSRLSPQKIDLELTAYVRGLGIPVIPILTKADKPKQRELAQLQKQWQDILQQDRAPVLFSSKTGKGEEKLWNRLGEYAGL</sequence>
<keyword evidence="5 10" id="KW-0547">Nucleotide-binding</keyword>
<evidence type="ECO:0000256" key="7">
    <source>
        <dbReference type="ARBA" id="ARBA00023134"/>
    </source>
</evidence>
<keyword evidence="13" id="KW-1185">Reference proteome</keyword>
<evidence type="ECO:0000256" key="3">
    <source>
        <dbReference type="ARBA" id="ARBA00022618"/>
    </source>
</evidence>
<dbReference type="InterPro" id="IPR027417">
    <property type="entry name" value="P-loop_NTPase"/>
</dbReference>
<feature type="domain" description="EngB-type G" evidence="11">
    <location>
        <begin position="51"/>
        <end position="223"/>
    </location>
</feature>
<proteinExistence type="inferred from homology"/>
<dbReference type="NCBIfam" id="TIGR03598">
    <property type="entry name" value="GTPase_YsxC"/>
    <property type="match status" value="1"/>
</dbReference>
<dbReference type="Proteomes" id="UP000181901">
    <property type="component" value="Unassembled WGS sequence"/>
</dbReference>
<dbReference type="InterPro" id="IPR006073">
    <property type="entry name" value="GTP-bd"/>
</dbReference>
<keyword evidence="3 10" id="KW-0132">Cell division</keyword>
<evidence type="ECO:0000259" key="11">
    <source>
        <dbReference type="PROSITE" id="PS51706"/>
    </source>
</evidence>
<keyword evidence="7 10" id="KW-0342">GTP-binding</keyword>
<evidence type="ECO:0000313" key="13">
    <source>
        <dbReference type="Proteomes" id="UP000181901"/>
    </source>
</evidence>
<dbReference type="SUPFAM" id="SSF52540">
    <property type="entry name" value="P-loop containing nucleoside triphosphate hydrolases"/>
    <property type="match status" value="1"/>
</dbReference>
<dbReference type="Pfam" id="PF01926">
    <property type="entry name" value="MMR_HSR1"/>
    <property type="match status" value="1"/>
</dbReference>
<comment type="caution">
    <text evidence="12">The sequence shown here is derived from an EMBL/GenBank/DDBJ whole genome shotgun (WGS) entry which is preliminary data.</text>
</comment>
<evidence type="ECO:0000313" key="12">
    <source>
        <dbReference type="EMBL" id="OIQ48947.1"/>
    </source>
</evidence>
<evidence type="ECO:0000256" key="6">
    <source>
        <dbReference type="ARBA" id="ARBA00022842"/>
    </source>
</evidence>
<dbReference type="InterPro" id="IPR019987">
    <property type="entry name" value="GTP-bd_ribosome_bio_YsxC"/>
</dbReference>
<dbReference type="EMBL" id="LKAQ01000005">
    <property type="protein sequence ID" value="OIQ48947.1"/>
    <property type="molecule type" value="Genomic_DNA"/>
</dbReference>
<evidence type="ECO:0000256" key="10">
    <source>
        <dbReference type="HAMAP-Rule" id="MF_00321"/>
    </source>
</evidence>
<keyword evidence="9 10" id="KW-0131">Cell cycle</keyword>